<dbReference type="AlphaFoldDB" id="A0A8J2Z8Z0"/>
<comment type="caution">
    <text evidence="3">The sequence shown here is derived from an EMBL/GenBank/DDBJ whole genome shotgun (WGS) entry which is preliminary data.</text>
</comment>
<organism evidence="3 4">
    <name type="scientific">Caldovatus sediminis</name>
    <dbReference type="NCBI Taxonomy" id="2041189"/>
    <lineage>
        <taxon>Bacteria</taxon>
        <taxon>Pseudomonadati</taxon>
        <taxon>Pseudomonadota</taxon>
        <taxon>Alphaproteobacteria</taxon>
        <taxon>Acetobacterales</taxon>
        <taxon>Roseomonadaceae</taxon>
        <taxon>Caldovatus</taxon>
    </lineage>
</organism>
<feature type="chain" id="PRO_5035237583" description="Tripartite tricarboxylate transporter substrate binding protein" evidence="2">
    <location>
        <begin position="22"/>
        <end position="332"/>
    </location>
</feature>
<dbReference type="SUPFAM" id="SSF53850">
    <property type="entry name" value="Periplasmic binding protein-like II"/>
    <property type="match status" value="1"/>
</dbReference>
<dbReference type="EMBL" id="BMKS01000002">
    <property type="protein sequence ID" value="GGG23657.1"/>
    <property type="molecule type" value="Genomic_DNA"/>
</dbReference>
<dbReference type="PANTHER" id="PTHR42928:SF5">
    <property type="entry name" value="BLR1237 PROTEIN"/>
    <property type="match status" value="1"/>
</dbReference>
<reference evidence="3 4" key="1">
    <citation type="journal article" date="2014" name="Int. J. Syst. Evol. Microbiol.">
        <title>Complete genome sequence of Corynebacterium casei LMG S-19264T (=DSM 44701T), isolated from a smear-ripened cheese.</title>
        <authorList>
            <consortium name="US DOE Joint Genome Institute (JGI-PGF)"/>
            <person name="Walter F."/>
            <person name="Albersmeier A."/>
            <person name="Kalinowski J."/>
            <person name="Ruckert C."/>
        </authorList>
    </citation>
    <scope>NUCLEOTIDE SEQUENCE [LARGE SCALE GENOMIC DNA]</scope>
    <source>
        <strain evidence="3 4">CGMCC 1.16330</strain>
    </source>
</reference>
<feature type="signal peptide" evidence="2">
    <location>
        <begin position="1"/>
        <end position="21"/>
    </location>
</feature>
<dbReference type="Pfam" id="PF03401">
    <property type="entry name" value="TctC"/>
    <property type="match status" value="1"/>
</dbReference>
<evidence type="ECO:0000256" key="1">
    <source>
        <dbReference type="ARBA" id="ARBA00006987"/>
    </source>
</evidence>
<dbReference type="InterPro" id="IPR006311">
    <property type="entry name" value="TAT_signal"/>
</dbReference>
<gene>
    <name evidence="3" type="ORF">GCM10010964_09760</name>
</gene>
<dbReference type="Gene3D" id="3.40.190.10">
    <property type="entry name" value="Periplasmic binding protein-like II"/>
    <property type="match status" value="1"/>
</dbReference>
<proteinExistence type="inferred from homology"/>
<evidence type="ECO:0000313" key="3">
    <source>
        <dbReference type="EMBL" id="GGG23657.1"/>
    </source>
</evidence>
<dbReference type="PIRSF" id="PIRSF017082">
    <property type="entry name" value="YflP"/>
    <property type="match status" value="1"/>
</dbReference>
<dbReference type="PROSITE" id="PS51318">
    <property type="entry name" value="TAT"/>
    <property type="match status" value="1"/>
</dbReference>
<accession>A0A8J2Z8Z0</accession>
<keyword evidence="4" id="KW-1185">Reference proteome</keyword>
<evidence type="ECO:0008006" key="5">
    <source>
        <dbReference type="Google" id="ProtNLM"/>
    </source>
</evidence>
<protein>
    <recommendedName>
        <fullName evidence="5">Tripartite tricarboxylate transporter substrate binding protein</fullName>
    </recommendedName>
</protein>
<keyword evidence="2" id="KW-0732">Signal</keyword>
<dbReference type="Gene3D" id="3.40.190.150">
    <property type="entry name" value="Bordetella uptake gene, domain 1"/>
    <property type="match status" value="1"/>
</dbReference>
<dbReference type="InterPro" id="IPR005064">
    <property type="entry name" value="BUG"/>
</dbReference>
<comment type="similarity">
    <text evidence="1">Belongs to the UPF0065 (bug) family.</text>
</comment>
<dbReference type="PANTHER" id="PTHR42928">
    <property type="entry name" value="TRICARBOXYLATE-BINDING PROTEIN"/>
    <property type="match status" value="1"/>
</dbReference>
<dbReference type="InterPro" id="IPR042100">
    <property type="entry name" value="Bug_dom1"/>
</dbReference>
<evidence type="ECO:0000313" key="4">
    <source>
        <dbReference type="Proteomes" id="UP000597507"/>
    </source>
</evidence>
<dbReference type="RefSeq" id="WP_188898867.1">
    <property type="nucleotide sequence ID" value="NZ_BMKS01000002.1"/>
</dbReference>
<name>A0A8J2Z8Z0_9PROT</name>
<sequence length="332" mass="34376">MHHPHRLSRRAALLGTAGALAAPVGAAAQQPAGEWPTRSVRMLVGYPAGGANDLVARAVAQGMSDALGQTVVVENRSGAAGSIAAEAAARALPDGYTLFAMASAHVLAPAIRRNLGYDPVRDFAPIALAASAPYFLVVHPGVPATDAKAFIALARHRPGSVSFASSGVGAGPHLTMELFQAMTGVRFTHVPYRGDADMLVDLIAGRVQAAFASAGPALPHLREGRLRPLGVSGERRLAAAPDVPTVAEAADLPGFAMGAWWGIVAPAGTPEAVLRRAEAAAVPTIRSAAFRERFAEMGFEPGAVSGAEFGRFIASERERLAEIVRRAGIEPQ</sequence>
<dbReference type="Proteomes" id="UP000597507">
    <property type="component" value="Unassembled WGS sequence"/>
</dbReference>
<evidence type="ECO:0000256" key="2">
    <source>
        <dbReference type="SAM" id="SignalP"/>
    </source>
</evidence>